<proteinExistence type="predicted"/>
<accession>A0A844KEE5</accession>
<evidence type="ECO:0000313" key="2">
    <source>
        <dbReference type="Proteomes" id="UP000448177"/>
    </source>
</evidence>
<organism evidence="1 2">
    <name type="scientific">Mediterraneibacter faecis</name>
    <dbReference type="NCBI Taxonomy" id="592978"/>
    <lineage>
        <taxon>Bacteria</taxon>
        <taxon>Bacillati</taxon>
        <taxon>Bacillota</taxon>
        <taxon>Clostridia</taxon>
        <taxon>Lachnospirales</taxon>
        <taxon>Lachnospiraceae</taxon>
        <taxon>Mediterraneibacter</taxon>
    </lineage>
</organism>
<sequence length="233" mass="26351">MMMEVEYNGIPGSNFGVYAKNLPTIPPAVKKASSVEIAGRDGTLYLLDGGYESTEIKVDFNWIGKEEQWIDRWGQIQKWLSERNSHLSFGSDPSCFYKIMKVELDQAEHTTARIGNFSASFLTENGLRYLVEGQNEHSIEDVGWNPYEISCPVYKIYGEGKCDLVVNGNHMTANVGQNLVIDTERELAYREDGTLSNTAISGDYEELFLQEGENSVTITEGFELKIIPNWRRL</sequence>
<reference evidence="1 2" key="1">
    <citation type="journal article" date="2019" name="Nat. Med.">
        <title>A library of human gut bacterial isolates paired with longitudinal multiomics data enables mechanistic microbiome research.</title>
        <authorList>
            <person name="Poyet M."/>
            <person name="Groussin M."/>
            <person name="Gibbons S.M."/>
            <person name="Avila-Pacheco J."/>
            <person name="Jiang X."/>
            <person name="Kearney S.M."/>
            <person name="Perrotta A.R."/>
            <person name="Berdy B."/>
            <person name="Zhao S."/>
            <person name="Lieberman T.D."/>
            <person name="Swanson P.K."/>
            <person name="Smith M."/>
            <person name="Roesemann S."/>
            <person name="Alexander J.E."/>
            <person name="Rich S.A."/>
            <person name="Livny J."/>
            <person name="Vlamakis H."/>
            <person name="Clish C."/>
            <person name="Bullock K."/>
            <person name="Deik A."/>
            <person name="Scott J."/>
            <person name="Pierce K.A."/>
            <person name="Xavier R.J."/>
            <person name="Alm E.J."/>
        </authorList>
    </citation>
    <scope>NUCLEOTIDE SEQUENCE [LARGE SCALE GENOMIC DNA]</scope>
    <source>
        <strain evidence="1 2">BIOML-A1</strain>
    </source>
</reference>
<dbReference type="RefSeq" id="WP_055156259.1">
    <property type="nucleotide sequence ID" value="NZ_WNAF01000002.1"/>
</dbReference>
<name>A0A844KEE5_9FIRM</name>
<dbReference type="Gene3D" id="2.40.30.200">
    <property type="match status" value="1"/>
</dbReference>
<evidence type="ECO:0000313" key="1">
    <source>
        <dbReference type="EMBL" id="MTR76180.1"/>
    </source>
</evidence>
<dbReference type="Proteomes" id="UP000448177">
    <property type="component" value="Unassembled WGS sequence"/>
</dbReference>
<comment type="caution">
    <text evidence="1">The sequence shown here is derived from an EMBL/GenBank/DDBJ whole genome shotgun (WGS) entry which is preliminary data.</text>
</comment>
<dbReference type="EMBL" id="WNAF01000002">
    <property type="protein sequence ID" value="MTR76180.1"/>
    <property type="molecule type" value="Genomic_DNA"/>
</dbReference>
<gene>
    <name evidence="1" type="ORF">GMD21_05720</name>
</gene>
<keyword evidence="2" id="KW-1185">Reference proteome</keyword>
<dbReference type="AlphaFoldDB" id="A0A844KEE5"/>
<protein>
    <submittedName>
        <fullName evidence="1">Phage tail protein</fullName>
    </submittedName>
</protein>